<feature type="transmembrane region" description="Helical" evidence="1">
    <location>
        <begin position="20"/>
        <end position="41"/>
    </location>
</feature>
<accession>A0A9P0IGU2</accession>
<sequence length="52" mass="6102">MDLLWVKQDYVEVGIRNVYSIITLNIIVVFTKGMQLFLFFLRGENHRMTAPA</sequence>
<evidence type="ECO:0000256" key="1">
    <source>
        <dbReference type="SAM" id="Phobius"/>
    </source>
</evidence>
<evidence type="ECO:0000313" key="3">
    <source>
        <dbReference type="Proteomes" id="UP001153321"/>
    </source>
</evidence>
<reference evidence="2" key="1">
    <citation type="submission" date="2022-02" db="EMBL/GenBank/DDBJ databases">
        <authorList>
            <person name="King R."/>
        </authorList>
    </citation>
    <scope>NUCLEOTIDE SEQUENCE</scope>
</reference>
<dbReference type="Proteomes" id="UP001153321">
    <property type="component" value="Chromosome 8"/>
</dbReference>
<keyword evidence="1" id="KW-0472">Membrane</keyword>
<keyword evidence="3" id="KW-1185">Reference proteome</keyword>
<dbReference type="EMBL" id="LR824539">
    <property type="protein sequence ID" value="CAH1646489.1"/>
    <property type="molecule type" value="Genomic_DNA"/>
</dbReference>
<organism evidence="2 3">
    <name type="scientific">Spodoptera littoralis</name>
    <name type="common">Egyptian cotton leafworm</name>
    <dbReference type="NCBI Taxonomy" id="7109"/>
    <lineage>
        <taxon>Eukaryota</taxon>
        <taxon>Metazoa</taxon>
        <taxon>Ecdysozoa</taxon>
        <taxon>Arthropoda</taxon>
        <taxon>Hexapoda</taxon>
        <taxon>Insecta</taxon>
        <taxon>Pterygota</taxon>
        <taxon>Neoptera</taxon>
        <taxon>Endopterygota</taxon>
        <taxon>Lepidoptera</taxon>
        <taxon>Glossata</taxon>
        <taxon>Ditrysia</taxon>
        <taxon>Noctuoidea</taxon>
        <taxon>Noctuidae</taxon>
        <taxon>Amphipyrinae</taxon>
        <taxon>Spodoptera</taxon>
    </lineage>
</organism>
<proteinExistence type="predicted"/>
<keyword evidence="1" id="KW-0812">Transmembrane</keyword>
<gene>
    <name evidence="2" type="ORF">SPLIT_LOCUS11841</name>
</gene>
<protein>
    <submittedName>
        <fullName evidence="2">Uncharacterized protein</fullName>
    </submittedName>
</protein>
<dbReference type="AlphaFoldDB" id="A0A9P0IGU2"/>
<name>A0A9P0IGU2_SPOLI</name>
<evidence type="ECO:0000313" key="2">
    <source>
        <dbReference type="EMBL" id="CAH1646489.1"/>
    </source>
</evidence>
<keyword evidence="1" id="KW-1133">Transmembrane helix</keyword>